<evidence type="ECO:0000256" key="6">
    <source>
        <dbReference type="HAMAP-Rule" id="MF_01208"/>
    </source>
</evidence>
<dbReference type="CDD" id="cd06223">
    <property type="entry name" value="PRTases_typeI"/>
    <property type="match status" value="1"/>
</dbReference>
<comment type="cofactor">
    <cofactor evidence="6">
        <name>Mg(2+)</name>
        <dbReference type="ChEBI" id="CHEBI:18420"/>
    </cofactor>
</comment>
<proteinExistence type="inferred from homology"/>
<keyword evidence="4 6" id="KW-0808">Transferase</keyword>
<dbReference type="SUPFAM" id="SSF53271">
    <property type="entry name" value="PRTase-like"/>
    <property type="match status" value="1"/>
</dbReference>
<dbReference type="EMBL" id="JBHTJF010000022">
    <property type="protein sequence ID" value="MFD0943272.1"/>
    <property type="molecule type" value="Genomic_DNA"/>
</dbReference>
<dbReference type="PANTHER" id="PTHR19278:SF9">
    <property type="entry name" value="URIDINE 5'-MONOPHOSPHATE SYNTHASE"/>
    <property type="match status" value="1"/>
</dbReference>
<dbReference type="HAMAP" id="MF_01208">
    <property type="entry name" value="PyrE"/>
    <property type="match status" value="1"/>
</dbReference>
<comment type="pathway">
    <text evidence="1 6">Pyrimidine metabolism; UMP biosynthesis via de novo pathway; UMP from orotate: step 1/2.</text>
</comment>
<evidence type="ECO:0000256" key="4">
    <source>
        <dbReference type="ARBA" id="ARBA00022679"/>
    </source>
</evidence>
<sequence length="209" mass="22383">MTIEKQVAEILLQVGAVELSPNDPFTWASGIQSPIYCDNRLTMADPVGRKVIAKGLANIIREQFPEANVVAGTATAGIPHAAWIADELELPMVYIRSTPKGHGQGRQIEGKMQEGDRAIIVEDLISTGGSSLNAAEAVKREGYDVAGVVSIFTYGLNKADDMFKEAGLEYASLTNFAALVEVAEQNGAIAKEDIDGLLSWHAQLKEGTL</sequence>
<evidence type="ECO:0000259" key="7">
    <source>
        <dbReference type="Pfam" id="PF00156"/>
    </source>
</evidence>
<dbReference type="NCBIfam" id="TIGR00336">
    <property type="entry name" value="pyrE"/>
    <property type="match status" value="1"/>
</dbReference>
<evidence type="ECO:0000313" key="9">
    <source>
        <dbReference type="Proteomes" id="UP001596976"/>
    </source>
</evidence>
<comment type="subunit">
    <text evidence="6">Homodimer.</text>
</comment>
<dbReference type="RefSeq" id="WP_381010829.1">
    <property type="nucleotide sequence ID" value="NZ_JBHTJF010000022.1"/>
</dbReference>
<keyword evidence="5 6" id="KW-0665">Pyrimidine biosynthesis</keyword>
<evidence type="ECO:0000256" key="5">
    <source>
        <dbReference type="ARBA" id="ARBA00022975"/>
    </source>
</evidence>
<keyword evidence="3 6" id="KW-0328">Glycosyltransferase</keyword>
<keyword evidence="9" id="KW-1185">Reference proteome</keyword>
<feature type="binding site" evidence="6">
    <location>
        <position position="100"/>
    </location>
    <ligand>
        <name>5-phospho-alpha-D-ribose 1-diphosphate</name>
        <dbReference type="ChEBI" id="CHEBI:58017"/>
        <note>ligand shared between dimeric partners</note>
    </ligand>
</feature>
<dbReference type="PANTHER" id="PTHR19278">
    <property type="entry name" value="OROTATE PHOSPHORIBOSYLTRANSFERASE"/>
    <property type="match status" value="1"/>
</dbReference>
<dbReference type="InterPro" id="IPR023031">
    <property type="entry name" value="OPRT"/>
</dbReference>
<evidence type="ECO:0000256" key="2">
    <source>
        <dbReference type="ARBA" id="ARBA00011971"/>
    </source>
</evidence>
<comment type="catalytic activity">
    <reaction evidence="6">
        <text>orotidine 5'-phosphate + diphosphate = orotate + 5-phospho-alpha-D-ribose 1-diphosphate</text>
        <dbReference type="Rhea" id="RHEA:10380"/>
        <dbReference type="ChEBI" id="CHEBI:30839"/>
        <dbReference type="ChEBI" id="CHEBI:33019"/>
        <dbReference type="ChEBI" id="CHEBI:57538"/>
        <dbReference type="ChEBI" id="CHEBI:58017"/>
        <dbReference type="EC" id="2.4.2.10"/>
    </reaction>
</comment>
<feature type="binding site" evidence="6">
    <location>
        <position position="102"/>
    </location>
    <ligand>
        <name>5-phospho-alpha-D-ribose 1-diphosphate</name>
        <dbReference type="ChEBI" id="CHEBI:58017"/>
        <note>ligand shared between dimeric partners</note>
    </ligand>
</feature>
<feature type="binding site" evidence="6">
    <location>
        <position position="126"/>
    </location>
    <ligand>
        <name>orotate</name>
        <dbReference type="ChEBI" id="CHEBI:30839"/>
    </ligand>
</feature>
<comment type="caution">
    <text evidence="6">Lacks conserved residue(s) required for the propagation of feature annotation.</text>
</comment>
<evidence type="ECO:0000256" key="3">
    <source>
        <dbReference type="ARBA" id="ARBA00022676"/>
    </source>
</evidence>
<feature type="binding site" evidence="6">
    <location>
        <position position="96"/>
    </location>
    <ligand>
        <name>5-phospho-alpha-D-ribose 1-diphosphate</name>
        <dbReference type="ChEBI" id="CHEBI:58017"/>
        <note>ligand shared between dimeric partners</note>
    </ligand>
</feature>
<comment type="caution">
    <text evidence="8">The sequence shown here is derived from an EMBL/GenBank/DDBJ whole genome shotgun (WGS) entry which is preliminary data.</text>
</comment>
<evidence type="ECO:0000313" key="8">
    <source>
        <dbReference type="EMBL" id="MFD0943272.1"/>
    </source>
</evidence>
<dbReference type="GO" id="GO:0004588">
    <property type="term" value="F:orotate phosphoribosyltransferase activity"/>
    <property type="evidence" value="ECO:0007669"/>
    <property type="project" value="UniProtKB-EC"/>
</dbReference>
<dbReference type="InterPro" id="IPR000836">
    <property type="entry name" value="PRTase_dom"/>
</dbReference>
<dbReference type="InterPro" id="IPR029057">
    <property type="entry name" value="PRTase-like"/>
</dbReference>
<dbReference type="EC" id="2.4.2.10" evidence="2 6"/>
<comment type="function">
    <text evidence="6">Catalyzes the transfer of a ribosyl phosphate group from 5-phosphoribose 1-diphosphate to orotate, leading to the formation of orotidine monophosphate (OMP).</text>
</comment>
<accession>A0ABW3GWS1</accession>
<evidence type="ECO:0000256" key="1">
    <source>
        <dbReference type="ARBA" id="ARBA00004889"/>
    </source>
</evidence>
<organism evidence="8 9">
    <name type="scientific">Savagea faecisuis</name>
    <dbReference type="NCBI Taxonomy" id="1274803"/>
    <lineage>
        <taxon>Bacteria</taxon>
        <taxon>Bacillati</taxon>
        <taxon>Bacillota</taxon>
        <taxon>Bacilli</taxon>
        <taxon>Bacillales</taxon>
        <taxon>Caryophanaceae</taxon>
        <taxon>Savagea</taxon>
    </lineage>
</organism>
<dbReference type="Pfam" id="PF00156">
    <property type="entry name" value="Pribosyltran"/>
    <property type="match status" value="1"/>
</dbReference>
<dbReference type="Proteomes" id="UP001596976">
    <property type="component" value="Unassembled WGS sequence"/>
</dbReference>
<reference evidence="9" key="1">
    <citation type="journal article" date="2019" name="Int. J. Syst. Evol. Microbiol.">
        <title>The Global Catalogue of Microorganisms (GCM) 10K type strain sequencing project: providing services to taxonomists for standard genome sequencing and annotation.</title>
        <authorList>
            <consortium name="The Broad Institute Genomics Platform"/>
            <consortium name="The Broad Institute Genome Sequencing Center for Infectious Disease"/>
            <person name="Wu L."/>
            <person name="Ma J."/>
        </authorList>
    </citation>
    <scope>NUCLEOTIDE SEQUENCE [LARGE SCALE GENOMIC DNA]</scope>
    <source>
        <strain evidence="9">CCUG 63563</strain>
    </source>
</reference>
<protein>
    <recommendedName>
        <fullName evidence="2 6">Orotate phosphoribosyltransferase</fullName>
        <shortName evidence="6">OPRT</shortName>
        <shortName evidence="6">OPRTase</shortName>
        <ecNumber evidence="2 6">2.4.2.10</ecNumber>
    </recommendedName>
</protein>
<feature type="domain" description="Phosphoribosyltransferase" evidence="7">
    <location>
        <begin position="52"/>
        <end position="152"/>
    </location>
</feature>
<keyword evidence="6" id="KW-0460">Magnesium</keyword>
<comment type="similarity">
    <text evidence="6">Belongs to the purine/pyrimidine phosphoribosyltransferase family. PyrE subfamily.</text>
</comment>
<dbReference type="Gene3D" id="3.40.50.2020">
    <property type="match status" value="1"/>
</dbReference>
<name>A0ABW3GWS1_9BACL</name>
<gene>
    <name evidence="6 8" type="primary">pyrE</name>
    <name evidence="8" type="ORF">ACFQ0V_05740</name>
</gene>
<feature type="binding site" description="in other chain" evidence="6">
    <location>
        <begin position="122"/>
        <end position="130"/>
    </location>
    <ligand>
        <name>5-phospho-alpha-D-ribose 1-diphosphate</name>
        <dbReference type="ChEBI" id="CHEBI:58017"/>
        <note>ligand shared between dimeric partners</note>
    </ligand>
</feature>
<dbReference type="InterPro" id="IPR004467">
    <property type="entry name" value="Or_phspho_trans_dom"/>
</dbReference>